<gene>
    <name evidence="2" type="ORF">Acr_16g0001720</name>
</gene>
<accession>A0A7J0G049</accession>
<proteinExistence type="predicted"/>
<dbReference type="EMBL" id="BJWL01000016">
    <property type="protein sequence ID" value="GFZ03548.1"/>
    <property type="molecule type" value="Genomic_DNA"/>
</dbReference>
<sequence>MMLWDKFNTLSPLQWPKSAGKPPPMVFRERSRKARAVREEKLPKNSPVISLPERSTPVTLPPEQEIPGHEQGSASVSDSSESATTIVPEIELESVKSDLLPLIFSSASPPPLMPGLQTSSHGMRLIGNTIKGLLEEVSPSSYLLSPDMLWDRTNRCPFPNSDAVNPSSLLNSDILGVIMVSQSSFDAGRPSNLLHSDSSGFCPPCPFVAEIGSTQEESLIVVPQKIVSSLRGSELSAYDRVSQAKQGCKSSRRPHGQHPSLYLANPPSRASVPNQPNAEGGDGTLSPHLHPKRESSTSFLKGNHYLHLKNPLQPQTRDDSRWSFPRYNGRLLDNFNNKFKRRSKECKESIKVINNRNRVPPLAEPKVPAGLISILSSDNKHSNDLAFALLQLSGEVEIVHSFREDNNTDASSGEVPLPTPGPLMDLAAQVWVELSSSKAPLFDKCKGTEHAQGPFQKVQEENGVGGELNLPPFFERERRALEARVLYIMLPKDVVDLAEEGSEEIRDLLERDSSNTIVTESWEKMMEEKAYEVLEKAPDVADELGQEGAAAAEDGAAATKDGAAAKEAFRTFP</sequence>
<dbReference type="Proteomes" id="UP000585474">
    <property type="component" value="Unassembled WGS sequence"/>
</dbReference>
<evidence type="ECO:0000313" key="2">
    <source>
        <dbReference type="EMBL" id="GFZ03548.1"/>
    </source>
</evidence>
<organism evidence="2 3">
    <name type="scientific">Actinidia rufa</name>
    <dbReference type="NCBI Taxonomy" id="165716"/>
    <lineage>
        <taxon>Eukaryota</taxon>
        <taxon>Viridiplantae</taxon>
        <taxon>Streptophyta</taxon>
        <taxon>Embryophyta</taxon>
        <taxon>Tracheophyta</taxon>
        <taxon>Spermatophyta</taxon>
        <taxon>Magnoliopsida</taxon>
        <taxon>eudicotyledons</taxon>
        <taxon>Gunneridae</taxon>
        <taxon>Pentapetalae</taxon>
        <taxon>asterids</taxon>
        <taxon>Ericales</taxon>
        <taxon>Actinidiaceae</taxon>
        <taxon>Actinidia</taxon>
    </lineage>
</organism>
<reference evidence="2 3" key="1">
    <citation type="submission" date="2019-07" db="EMBL/GenBank/DDBJ databases">
        <title>De Novo Assembly of kiwifruit Actinidia rufa.</title>
        <authorList>
            <person name="Sugita-Konishi S."/>
            <person name="Sato K."/>
            <person name="Mori E."/>
            <person name="Abe Y."/>
            <person name="Kisaki G."/>
            <person name="Hamano K."/>
            <person name="Suezawa K."/>
            <person name="Otani M."/>
            <person name="Fukuda T."/>
            <person name="Manabe T."/>
            <person name="Gomi K."/>
            <person name="Tabuchi M."/>
            <person name="Akimitsu K."/>
            <person name="Kataoka I."/>
        </authorList>
    </citation>
    <scope>NUCLEOTIDE SEQUENCE [LARGE SCALE GENOMIC DNA]</scope>
    <source>
        <strain evidence="3">cv. Fuchu</strain>
    </source>
</reference>
<evidence type="ECO:0000313" key="3">
    <source>
        <dbReference type="Proteomes" id="UP000585474"/>
    </source>
</evidence>
<dbReference type="AlphaFoldDB" id="A0A7J0G049"/>
<comment type="caution">
    <text evidence="2">The sequence shown here is derived from an EMBL/GenBank/DDBJ whole genome shotgun (WGS) entry which is preliminary data.</text>
</comment>
<feature type="region of interest" description="Disordered" evidence="1">
    <location>
        <begin position="13"/>
        <end position="84"/>
    </location>
</feature>
<name>A0A7J0G049_9ERIC</name>
<feature type="region of interest" description="Disordered" evidence="1">
    <location>
        <begin position="241"/>
        <end position="300"/>
    </location>
</feature>
<feature type="compositionally biased region" description="Low complexity" evidence="1">
    <location>
        <begin position="73"/>
        <end position="82"/>
    </location>
</feature>
<protein>
    <submittedName>
        <fullName evidence="2">Uncharacterized protein</fullName>
    </submittedName>
</protein>
<keyword evidence="3" id="KW-1185">Reference proteome</keyword>
<evidence type="ECO:0000256" key="1">
    <source>
        <dbReference type="SAM" id="MobiDB-lite"/>
    </source>
</evidence>